<dbReference type="OrthoDB" id="4793808at2"/>
<dbReference type="Proteomes" id="UP000241203">
    <property type="component" value="Unassembled WGS sequence"/>
</dbReference>
<evidence type="ECO:0000313" key="2">
    <source>
        <dbReference type="EMBL" id="RUQ85693.1"/>
    </source>
</evidence>
<proteinExistence type="predicted"/>
<gene>
    <name evidence="1" type="ORF">CLV49_3602</name>
    <name evidence="2" type="ORF">ELQ93_01250</name>
</gene>
<evidence type="ECO:0000313" key="1">
    <source>
        <dbReference type="EMBL" id="PSL39947.1"/>
    </source>
</evidence>
<dbReference type="AlphaFoldDB" id="A0A2P8H157"/>
<dbReference type="Gene3D" id="3.30.370.10">
    <property type="entry name" value="Barstar-like"/>
    <property type="match status" value="1"/>
</dbReference>
<protein>
    <submittedName>
        <fullName evidence="2">Ribonuclease inhibitor</fullName>
    </submittedName>
</protein>
<evidence type="ECO:0000313" key="4">
    <source>
        <dbReference type="Proteomes" id="UP000268291"/>
    </source>
</evidence>
<reference evidence="1 3" key="1">
    <citation type="submission" date="2018-03" db="EMBL/GenBank/DDBJ databases">
        <title>Genomic Encyclopedia of Archaeal and Bacterial Type Strains, Phase II (KMG-II): from individual species to whole genera.</title>
        <authorList>
            <person name="Goeker M."/>
        </authorList>
    </citation>
    <scope>NUCLEOTIDE SEQUENCE [LARGE SCALE GENOMIC DNA]</scope>
    <source>
        <strain evidence="1 3">DSM 21548</strain>
    </source>
</reference>
<accession>A0A2P8H157</accession>
<dbReference type="SUPFAM" id="SSF52038">
    <property type="entry name" value="Barstar-related"/>
    <property type="match status" value="1"/>
</dbReference>
<dbReference type="Proteomes" id="UP000268291">
    <property type="component" value="Unassembled WGS sequence"/>
</dbReference>
<name>A0A2P8H157_9MICO</name>
<reference evidence="2 4" key="2">
    <citation type="submission" date="2018-12" db="EMBL/GenBank/DDBJ databases">
        <authorList>
            <person name="hu s."/>
            <person name="Xu Y."/>
            <person name="Xu B."/>
            <person name="Li F."/>
        </authorList>
    </citation>
    <scope>NUCLEOTIDE SEQUENCE [LARGE SCALE GENOMIC DNA]</scope>
    <source>
        <strain evidence="2 4">KSW2-17</strain>
    </source>
</reference>
<dbReference type="RefSeq" id="WP_106564751.1">
    <property type="nucleotide sequence ID" value="NZ_PYAU01000001.1"/>
</dbReference>
<dbReference type="InterPro" id="IPR035905">
    <property type="entry name" value="Barstar-like_sf"/>
</dbReference>
<dbReference type="EMBL" id="RZGY01000001">
    <property type="protein sequence ID" value="RUQ85693.1"/>
    <property type="molecule type" value="Genomic_DNA"/>
</dbReference>
<dbReference type="EMBL" id="PYAU01000001">
    <property type="protein sequence ID" value="PSL39947.1"/>
    <property type="molecule type" value="Genomic_DNA"/>
</dbReference>
<organism evidence="1 3">
    <name type="scientific">Labedella gwakjiensis</name>
    <dbReference type="NCBI Taxonomy" id="390269"/>
    <lineage>
        <taxon>Bacteria</taxon>
        <taxon>Bacillati</taxon>
        <taxon>Actinomycetota</taxon>
        <taxon>Actinomycetes</taxon>
        <taxon>Micrococcales</taxon>
        <taxon>Microbacteriaceae</taxon>
        <taxon>Labedella</taxon>
    </lineage>
</organism>
<sequence length="130" mass="14432">MPVDLRLEGSVVRDIPSFYDEVNRVFMAGESWRLGQSLDALNDMLYGGYGALRGRSGARIVWADHEVSRLGLGRETTIAYYTAKLARPDAFNADAARTALADLREGAGRTYFDIVLEIFADHPELHLDLA</sequence>
<evidence type="ECO:0000313" key="3">
    <source>
        <dbReference type="Proteomes" id="UP000241203"/>
    </source>
</evidence>
<comment type="caution">
    <text evidence="1">The sequence shown here is derived from an EMBL/GenBank/DDBJ whole genome shotgun (WGS) entry which is preliminary data.</text>
</comment>
<keyword evidence="4" id="KW-1185">Reference proteome</keyword>